<evidence type="ECO:0000313" key="3">
    <source>
        <dbReference type="EMBL" id="CBI07538.1"/>
    </source>
</evidence>
<protein>
    <submittedName>
        <fullName evidence="3">4-hydroxybenzoyl-CoA thioesterase</fullName>
    </submittedName>
</protein>
<dbReference type="SUPFAM" id="SSF54637">
    <property type="entry name" value="Thioesterase/thiol ester dehydrase-isomerase"/>
    <property type="match status" value="1"/>
</dbReference>
<dbReference type="EMBL" id="CABQ01000104">
    <property type="protein sequence ID" value="CBI07538.1"/>
    <property type="molecule type" value="Genomic_DNA"/>
</dbReference>
<dbReference type="InterPro" id="IPR029069">
    <property type="entry name" value="HotDog_dom_sf"/>
</dbReference>
<name>E6QJX1_9ZZZZ</name>
<dbReference type="CDD" id="cd00586">
    <property type="entry name" value="4HBT"/>
    <property type="match status" value="1"/>
</dbReference>
<reference evidence="3" key="1">
    <citation type="submission" date="2009-10" db="EMBL/GenBank/DDBJ databases">
        <title>Diversity of trophic interactions inside an arsenic-rich microbial ecosystem.</title>
        <authorList>
            <person name="Bertin P.N."/>
            <person name="Heinrich-Salmeron A."/>
            <person name="Pelletier E."/>
            <person name="Goulhen-Chollet F."/>
            <person name="Arsene-Ploetze F."/>
            <person name="Gallien S."/>
            <person name="Calteau A."/>
            <person name="Vallenet D."/>
            <person name="Casiot C."/>
            <person name="Chane-Woon-Ming B."/>
            <person name="Giloteaux L."/>
            <person name="Barakat M."/>
            <person name="Bonnefoy V."/>
            <person name="Bruneel O."/>
            <person name="Chandler M."/>
            <person name="Cleiss J."/>
            <person name="Duran R."/>
            <person name="Elbaz-Poulichet F."/>
            <person name="Fonknechten N."/>
            <person name="Lauga B."/>
            <person name="Mornico D."/>
            <person name="Ortet P."/>
            <person name="Schaeffer C."/>
            <person name="Siguier P."/>
            <person name="Alexander Thil Smith A."/>
            <person name="Van Dorsselaer A."/>
            <person name="Weissenbach J."/>
            <person name="Medigue C."/>
            <person name="Le Paslier D."/>
        </authorList>
    </citation>
    <scope>NUCLEOTIDE SEQUENCE</scope>
</reference>
<dbReference type="Pfam" id="PF13279">
    <property type="entry name" value="4HBT_2"/>
    <property type="match status" value="1"/>
</dbReference>
<dbReference type="PANTHER" id="PTHR31793:SF27">
    <property type="entry name" value="NOVEL THIOESTERASE SUPERFAMILY DOMAIN AND SAPOSIN A-TYPE DOMAIN CONTAINING PROTEIN (0610012H03RIK)"/>
    <property type="match status" value="1"/>
</dbReference>
<dbReference type="GO" id="GO:0047617">
    <property type="term" value="F:fatty acyl-CoA hydrolase activity"/>
    <property type="evidence" value="ECO:0007669"/>
    <property type="project" value="TreeGrafter"/>
</dbReference>
<dbReference type="PIRSF" id="PIRSF003230">
    <property type="entry name" value="YbgC"/>
    <property type="match status" value="1"/>
</dbReference>
<comment type="caution">
    <text evidence="3">The sequence shown here is derived from an EMBL/GenBank/DDBJ whole genome shotgun (WGS) entry which is preliminary data.</text>
</comment>
<evidence type="ECO:0000256" key="2">
    <source>
        <dbReference type="ARBA" id="ARBA00022801"/>
    </source>
</evidence>
<dbReference type="Gene3D" id="3.10.129.10">
    <property type="entry name" value="Hotdog Thioesterase"/>
    <property type="match status" value="1"/>
</dbReference>
<dbReference type="AlphaFoldDB" id="E6QJX1"/>
<dbReference type="PANTHER" id="PTHR31793">
    <property type="entry name" value="4-HYDROXYBENZOYL-COA THIOESTERASE FAMILY MEMBER"/>
    <property type="match status" value="1"/>
</dbReference>
<proteinExistence type="inferred from homology"/>
<organism evidence="3">
    <name type="scientific">mine drainage metagenome</name>
    <dbReference type="NCBI Taxonomy" id="410659"/>
    <lineage>
        <taxon>unclassified sequences</taxon>
        <taxon>metagenomes</taxon>
        <taxon>ecological metagenomes</taxon>
    </lineage>
</organism>
<evidence type="ECO:0000256" key="1">
    <source>
        <dbReference type="ARBA" id="ARBA00005953"/>
    </source>
</evidence>
<gene>
    <name evidence="3" type="ORF">CARN6_0888</name>
</gene>
<keyword evidence="2" id="KW-0378">Hydrolase</keyword>
<dbReference type="InterPro" id="IPR050563">
    <property type="entry name" value="4-hydroxybenzoyl-CoA_TE"/>
</dbReference>
<comment type="similarity">
    <text evidence="1">Belongs to the 4-hydroxybenzoyl-CoA thioesterase family.</text>
</comment>
<accession>E6QJX1</accession>
<dbReference type="NCBIfam" id="TIGR00051">
    <property type="entry name" value="YbgC/FadM family acyl-CoA thioesterase"/>
    <property type="match status" value="1"/>
</dbReference>
<dbReference type="InterPro" id="IPR006684">
    <property type="entry name" value="YbgC/YbaW"/>
</dbReference>
<sequence length="149" mass="17024">MSVTTELRVRYAETDQMGVVYYANYLVWFEVGRVEFLRSLGFDYRQMEVEDGCILPVAEATCRYKAPARYDDLIQIEACPILLRGSVLKFAYRVLRAGTHGEPQLLLAEGETVHIVCDASMQKCSLPERYAAPIRSAIRVLHLDDQQEM</sequence>